<organism evidence="8 9">
    <name type="scientific">Streptomyces marokkonensis</name>
    <dbReference type="NCBI Taxonomy" id="324855"/>
    <lineage>
        <taxon>Bacteria</taxon>
        <taxon>Bacillati</taxon>
        <taxon>Actinomycetota</taxon>
        <taxon>Actinomycetes</taxon>
        <taxon>Kitasatosporales</taxon>
        <taxon>Streptomycetaceae</taxon>
        <taxon>Streptomyces</taxon>
    </lineage>
</organism>
<dbReference type="PIRSF" id="PIRSF000535">
    <property type="entry name" value="1PFK/6PFK/LacC"/>
    <property type="match status" value="1"/>
</dbReference>
<dbReference type="InterPro" id="IPR011611">
    <property type="entry name" value="PfkB_dom"/>
</dbReference>
<sequence length="309" mass="31757">MILTVTLNTALDITYHVPSLRPGSSHRVSEVTERPGGKGVNVARVLAALGHEVTVTGFSGGTTGRVLRDRLTEVPHLTDALVPVSGTTRRTIAVVDERSGGTTQLNEPGPAISHAEWSAFQEVYEDLLSSASAVALCGSLPPGVPVGAYAGLIRTARAAGVPALLDTSGAALRRGVAGRPDILKPNAGELAELTGSHDPLRATQDARRRGAGTVVASLGPDGLLAATPDSLWRATPPARLRGNPTGAGDSVVAGLLSSLTAHEPWPARLSRALALASATVLSPVAGEFDRAVYEELLPEVMVTGEAHAA</sequence>
<protein>
    <submittedName>
        <fullName evidence="8">1-phosphofructokinase family hexose kinase</fullName>
    </submittedName>
</protein>
<evidence type="ECO:0000313" key="8">
    <source>
        <dbReference type="EMBL" id="MFF1278774.1"/>
    </source>
</evidence>
<dbReference type="PROSITE" id="PS00583">
    <property type="entry name" value="PFKB_KINASES_1"/>
    <property type="match status" value="1"/>
</dbReference>
<dbReference type="RefSeq" id="WP_149552898.1">
    <property type="nucleotide sequence ID" value="NZ_JBHVZQ010000068.1"/>
</dbReference>
<comment type="similarity">
    <text evidence="1">Belongs to the carbohydrate kinase PfkB family.</text>
</comment>
<evidence type="ECO:0000256" key="6">
    <source>
        <dbReference type="PIRNR" id="PIRNR000535"/>
    </source>
</evidence>
<evidence type="ECO:0000256" key="2">
    <source>
        <dbReference type="ARBA" id="ARBA00022679"/>
    </source>
</evidence>
<dbReference type="NCBIfam" id="TIGR03168">
    <property type="entry name" value="1-PFK"/>
    <property type="match status" value="1"/>
</dbReference>
<name>A0ABW6QHU2_9ACTN</name>
<dbReference type="Proteomes" id="UP001601627">
    <property type="component" value="Unassembled WGS sequence"/>
</dbReference>
<dbReference type="PANTHER" id="PTHR46566:SF5">
    <property type="entry name" value="1-PHOSPHOFRUCTOKINASE"/>
    <property type="match status" value="1"/>
</dbReference>
<dbReference type="Gene3D" id="3.40.1190.20">
    <property type="match status" value="1"/>
</dbReference>
<dbReference type="InterPro" id="IPR017583">
    <property type="entry name" value="Tagatose/fructose_Pkinase"/>
</dbReference>
<dbReference type="SUPFAM" id="SSF53613">
    <property type="entry name" value="Ribokinase-like"/>
    <property type="match status" value="1"/>
</dbReference>
<evidence type="ECO:0000259" key="7">
    <source>
        <dbReference type="Pfam" id="PF00294"/>
    </source>
</evidence>
<dbReference type="PROSITE" id="PS00584">
    <property type="entry name" value="PFKB_KINASES_2"/>
    <property type="match status" value="1"/>
</dbReference>
<dbReference type="EMBL" id="JBHVZQ010000068">
    <property type="protein sequence ID" value="MFF1278774.1"/>
    <property type="molecule type" value="Genomic_DNA"/>
</dbReference>
<dbReference type="InterPro" id="IPR002173">
    <property type="entry name" value="Carboh/pur_kinase_PfkB_CS"/>
</dbReference>
<keyword evidence="5" id="KW-0067">ATP-binding</keyword>
<keyword evidence="9" id="KW-1185">Reference proteome</keyword>
<dbReference type="Pfam" id="PF00294">
    <property type="entry name" value="PfkB"/>
    <property type="match status" value="1"/>
</dbReference>
<gene>
    <name evidence="8" type="ORF">ACFVZC_36290</name>
</gene>
<dbReference type="CDD" id="cd01164">
    <property type="entry name" value="FruK_PfkB_like"/>
    <property type="match status" value="1"/>
</dbReference>
<evidence type="ECO:0000256" key="5">
    <source>
        <dbReference type="ARBA" id="ARBA00022840"/>
    </source>
</evidence>
<keyword evidence="4" id="KW-0418">Kinase</keyword>
<dbReference type="InterPro" id="IPR029056">
    <property type="entry name" value="Ribokinase-like"/>
</dbReference>
<comment type="caution">
    <text evidence="8">The sequence shown here is derived from an EMBL/GenBank/DDBJ whole genome shotgun (WGS) entry which is preliminary data.</text>
</comment>
<evidence type="ECO:0000313" key="9">
    <source>
        <dbReference type="Proteomes" id="UP001601627"/>
    </source>
</evidence>
<evidence type="ECO:0000256" key="1">
    <source>
        <dbReference type="ARBA" id="ARBA00010688"/>
    </source>
</evidence>
<evidence type="ECO:0000256" key="4">
    <source>
        <dbReference type="ARBA" id="ARBA00022777"/>
    </source>
</evidence>
<dbReference type="PANTHER" id="PTHR46566">
    <property type="entry name" value="1-PHOSPHOFRUCTOKINASE-RELATED"/>
    <property type="match status" value="1"/>
</dbReference>
<feature type="domain" description="Carbohydrate kinase PfkB" evidence="7">
    <location>
        <begin position="12"/>
        <end position="285"/>
    </location>
</feature>
<keyword evidence="3" id="KW-0547">Nucleotide-binding</keyword>
<proteinExistence type="inferred from homology"/>
<reference evidence="8 9" key="1">
    <citation type="submission" date="2024-09" db="EMBL/GenBank/DDBJ databases">
        <title>The Natural Products Discovery Center: Release of the First 8490 Sequenced Strains for Exploring Actinobacteria Biosynthetic Diversity.</title>
        <authorList>
            <person name="Kalkreuter E."/>
            <person name="Kautsar S.A."/>
            <person name="Yang D."/>
            <person name="Bader C.D."/>
            <person name="Teijaro C.N."/>
            <person name="Fluegel L."/>
            <person name="Davis C.M."/>
            <person name="Simpson J.R."/>
            <person name="Lauterbach L."/>
            <person name="Steele A.D."/>
            <person name="Gui C."/>
            <person name="Meng S."/>
            <person name="Li G."/>
            <person name="Viehrig K."/>
            <person name="Ye F."/>
            <person name="Su P."/>
            <person name="Kiefer A.F."/>
            <person name="Nichols A."/>
            <person name="Cepeda A.J."/>
            <person name="Yan W."/>
            <person name="Fan B."/>
            <person name="Jiang Y."/>
            <person name="Adhikari A."/>
            <person name="Zheng C.-J."/>
            <person name="Schuster L."/>
            <person name="Cowan T.M."/>
            <person name="Smanski M.J."/>
            <person name="Chevrette M.G."/>
            <person name="De Carvalho L.P.S."/>
            <person name="Shen B."/>
        </authorList>
    </citation>
    <scope>NUCLEOTIDE SEQUENCE [LARGE SCALE GENOMIC DNA]</scope>
    <source>
        <strain evidence="8 9">NPDC058328</strain>
    </source>
</reference>
<evidence type="ECO:0000256" key="3">
    <source>
        <dbReference type="ARBA" id="ARBA00022741"/>
    </source>
</evidence>
<accession>A0ABW6QHU2</accession>
<keyword evidence="2 6" id="KW-0808">Transferase</keyword>